<comment type="caution">
    <text evidence="3">The sequence shown here is derived from an EMBL/GenBank/DDBJ whole genome shotgun (WGS) entry which is preliminary data.</text>
</comment>
<accession>A0A5J5ENX7</accession>
<proteinExistence type="predicted"/>
<keyword evidence="2" id="KW-1133">Transmembrane helix</keyword>
<organism evidence="3 4">
    <name type="scientific">Sphaerosporella brunnea</name>
    <dbReference type="NCBI Taxonomy" id="1250544"/>
    <lineage>
        <taxon>Eukaryota</taxon>
        <taxon>Fungi</taxon>
        <taxon>Dikarya</taxon>
        <taxon>Ascomycota</taxon>
        <taxon>Pezizomycotina</taxon>
        <taxon>Pezizomycetes</taxon>
        <taxon>Pezizales</taxon>
        <taxon>Pyronemataceae</taxon>
        <taxon>Sphaerosporella</taxon>
    </lineage>
</organism>
<dbReference type="InParanoid" id="A0A5J5ENX7"/>
<name>A0A5J5ENX7_9PEZI</name>
<keyword evidence="2" id="KW-0472">Membrane</keyword>
<dbReference type="EMBL" id="VXIS01000175">
    <property type="protein sequence ID" value="KAA8898957.1"/>
    <property type="molecule type" value="Genomic_DNA"/>
</dbReference>
<sequence length="258" mass="29613">MTCRKTHHPAERSKRQKWDKVQYATGSRAPYNTPRSALRPLPQHTQQAIDSSAAQRFTHQQYSTQLDPGPSSDLNSVISLAMELYRRTLGMLPNHLHVEPEQLNKTIYDWSRLMCIPKFAARTGREMYLSILQQDMLLGKFADIIYLLVEINNHRNKQRNQQTVDLLQRSAAVLKLPEIAVKLTAMQNPFFLDDKYGRATKGMRFHIYASMLNTYVVVVGITGAFWGLKKMQLEISMTEDGRITNPEPFQYLTGQAQA</sequence>
<evidence type="ECO:0000313" key="3">
    <source>
        <dbReference type="EMBL" id="KAA8898957.1"/>
    </source>
</evidence>
<feature type="region of interest" description="Disordered" evidence="1">
    <location>
        <begin position="1"/>
        <end position="38"/>
    </location>
</feature>
<keyword evidence="4" id="KW-1185">Reference proteome</keyword>
<protein>
    <submittedName>
        <fullName evidence="3">Uncharacterized protein</fullName>
    </submittedName>
</protein>
<dbReference type="OrthoDB" id="5422277at2759"/>
<feature type="compositionally biased region" description="Basic and acidic residues" evidence="1">
    <location>
        <begin position="8"/>
        <end position="20"/>
    </location>
</feature>
<keyword evidence="2" id="KW-0812">Transmembrane</keyword>
<gene>
    <name evidence="3" type="ORF">FN846DRAFT_990932</name>
</gene>
<evidence type="ECO:0000256" key="2">
    <source>
        <dbReference type="SAM" id="Phobius"/>
    </source>
</evidence>
<evidence type="ECO:0000256" key="1">
    <source>
        <dbReference type="SAM" id="MobiDB-lite"/>
    </source>
</evidence>
<feature type="transmembrane region" description="Helical" evidence="2">
    <location>
        <begin position="205"/>
        <end position="228"/>
    </location>
</feature>
<dbReference type="Proteomes" id="UP000326924">
    <property type="component" value="Unassembled WGS sequence"/>
</dbReference>
<reference evidence="3 4" key="1">
    <citation type="submission" date="2019-09" db="EMBL/GenBank/DDBJ databases">
        <title>Draft genome of the ectomycorrhizal ascomycete Sphaerosporella brunnea.</title>
        <authorList>
            <consortium name="DOE Joint Genome Institute"/>
            <person name="Benucci G.M."/>
            <person name="Marozzi G."/>
            <person name="Antonielli L."/>
            <person name="Sanchez S."/>
            <person name="Marco P."/>
            <person name="Wang X."/>
            <person name="Falini L.B."/>
            <person name="Barry K."/>
            <person name="Haridas S."/>
            <person name="Lipzen A."/>
            <person name="Labutti K."/>
            <person name="Grigoriev I.V."/>
            <person name="Murat C."/>
            <person name="Martin F."/>
            <person name="Albertini E."/>
            <person name="Donnini D."/>
            <person name="Bonito G."/>
        </authorList>
    </citation>
    <scope>NUCLEOTIDE SEQUENCE [LARGE SCALE GENOMIC DNA]</scope>
    <source>
        <strain evidence="3 4">Sb_GMNB300</strain>
    </source>
</reference>
<dbReference type="AlphaFoldDB" id="A0A5J5ENX7"/>
<evidence type="ECO:0000313" key="4">
    <source>
        <dbReference type="Proteomes" id="UP000326924"/>
    </source>
</evidence>